<dbReference type="GO" id="GO:0005634">
    <property type="term" value="C:nucleus"/>
    <property type="evidence" value="ECO:0007669"/>
    <property type="project" value="TreeGrafter"/>
</dbReference>
<dbReference type="SUPFAM" id="SSF52540">
    <property type="entry name" value="P-loop containing nucleoside triphosphate hydrolases"/>
    <property type="match status" value="1"/>
</dbReference>
<comment type="similarity">
    <text evidence="1">Belongs to the SMC family. SMC5 subfamily.</text>
</comment>
<dbReference type="GO" id="GO:0016887">
    <property type="term" value="F:ATP hydrolysis activity"/>
    <property type="evidence" value="ECO:0007669"/>
    <property type="project" value="InterPro"/>
</dbReference>
<dbReference type="FunCoup" id="Q4N266">
    <property type="interactions" value="416"/>
</dbReference>
<evidence type="ECO:0000313" key="7">
    <source>
        <dbReference type="Proteomes" id="UP000001949"/>
    </source>
</evidence>
<feature type="coiled-coil region" evidence="4">
    <location>
        <begin position="778"/>
        <end position="833"/>
    </location>
</feature>
<evidence type="ECO:0000256" key="1">
    <source>
        <dbReference type="ARBA" id="ARBA00010171"/>
    </source>
</evidence>
<evidence type="ECO:0000256" key="2">
    <source>
        <dbReference type="ARBA" id="ARBA00018687"/>
    </source>
</evidence>
<name>Q4N266_THEPA</name>
<dbReference type="Gene3D" id="3.40.50.300">
    <property type="entry name" value="P-loop containing nucleotide triphosphate hydrolases"/>
    <property type="match status" value="2"/>
</dbReference>
<organism evidence="6 7">
    <name type="scientific">Theileria parva</name>
    <name type="common">East coast fever infection agent</name>
    <dbReference type="NCBI Taxonomy" id="5875"/>
    <lineage>
        <taxon>Eukaryota</taxon>
        <taxon>Sar</taxon>
        <taxon>Alveolata</taxon>
        <taxon>Apicomplexa</taxon>
        <taxon>Aconoidasida</taxon>
        <taxon>Piroplasmida</taxon>
        <taxon>Theileriidae</taxon>
        <taxon>Theileria</taxon>
    </lineage>
</organism>
<keyword evidence="3 4" id="KW-0175">Coiled coil</keyword>
<dbReference type="Proteomes" id="UP000001949">
    <property type="component" value="Unassembled WGS sequence"/>
</dbReference>
<feature type="coiled-coil region" evidence="4">
    <location>
        <begin position="649"/>
        <end position="676"/>
    </location>
</feature>
<evidence type="ECO:0000256" key="4">
    <source>
        <dbReference type="SAM" id="Coils"/>
    </source>
</evidence>
<reference evidence="6 7" key="1">
    <citation type="journal article" date="2005" name="Science">
        <title>Genome sequence of Theileria parva, a bovine pathogen that transforms lymphocytes.</title>
        <authorList>
            <person name="Gardner M.J."/>
            <person name="Bishop R."/>
            <person name="Shah T."/>
            <person name="de Villiers E.P."/>
            <person name="Carlton J.M."/>
            <person name="Hall N."/>
            <person name="Ren Q."/>
            <person name="Paulsen I.T."/>
            <person name="Pain A."/>
            <person name="Berriman M."/>
            <person name="Wilson R.J.M."/>
            <person name="Sato S."/>
            <person name="Ralph S.A."/>
            <person name="Mann D.J."/>
            <person name="Xiong Z."/>
            <person name="Shallom S.J."/>
            <person name="Weidman J."/>
            <person name="Jiang L."/>
            <person name="Lynn J."/>
            <person name="Weaver B."/>
            <person name="Shoaibi A."/>
            <person name="Domingo A.R."/>
            <person name="Wasawo D."/>
            <person name="Crabtree J."/>
            <person name="Wortman J.R."/>
            <person name="Haas B."/>
            <person name="Angiuoli S.V."/>
            <person name="Creasy T.H."/>
            <person name="Lu C."/>
            <person name="Suh B."/>
            <person name="Silva J.C."/>
            <person name="Utterback T.R."/>
            <person name="Feldblyum T.V."/>
            <person name="Pertea M."/>
            <person name="Allen J."/>
            <person name="Nierman W.C."/>
            <person name="Taracha E.L.N."/>
            <person name="Salzberg S.L."/>
            <person name="White O.R."/>
            <person name="Fitzhugh H.A."/>
            <person name="Morzaria S."/>
            <person name="Venter J.C."/>
            <person name="Fraser C.M."/>
            <person name="Nene V."/>
        </authorList>
    </citation>
    <scope>NUCLEOTIDE SEQUENCE [LARGE SCALE GENOMIC DNA]</scope>
    <source>
        <strain evidence="6 7">Muguga</strain>
    </source>
</reference>
<dbReference type="AlphaFoldDB" id="Q4N266"/>
<dbReference type="InParanoid" id="Q4N266"/>
<dbReference type="Pfam" id="PF13476">
    <property type="entry name" value="AAA_23"/>
    <property type="match status" value="1"/>
</dbReference>
<dbReference type="EMBL" id="AAGK01000004">
    <property type="protein sequence ID" value="EAN31852.1"/>
    <property type="molecule type" value="Genomic_DNA"/>
</dbReference>
<dbReference type="OMA" id="RFWTSQP"/>
<proteinExistence type="inferred from homology"/>
<feature type="coiled-coil region" evidence="4">
    <location>
        <begin position="363"/>
        <end position="397"/>
    </location>
</feature>
<protein>
    <recommendedName>
        <fullName evidence="2">Structural maintenance of chromosomes protein 5</fullName>
    </recommendedName>
</protein>
<sequence>MRNGSIRYISMENWMAYTGPVVVHSSPGVNIIAASNGSGKSAIVCAIALSLGFDLSILSRADSITSFVKRGCLNAILKVGLADDESNEETLHIERRIFLTPLSLNETSKSAKTNSSNQDKEKKQKFSVKNEWYLNGESSTLINIKSHHKRLNIQLDNLLTFLAQANVGKFAAMTQQQLFRSTLEAINFKLVDELDYLVDLSQKLKSKAFESKLLQEQLNASNQKLSELKIMSDTLMKIKDATLYMNIVKLKLNQSKLSNIKKANETTRRRIGDTNNDIYSREIKYKKLQAKYEKIQSSTRSLLELAKNNIEKVNQIFQADNCSMTANNMNDSGLNEPVQKAFYDSLTMINSFSNEVQRFESTRQISEDSEQSLREKIESLDEEINSLKSKLSNDDELVSSIAANKIKEDSIRYNLRKFQSKRDYDPRALQYEALLKNLSYTKRDMIIRYNRFCEAKSIEPKKFIVNDIKVSGKLNCAIVENLIWSYLDCVLLHSSEVDDNLKLIKDFKLPTVTAPEKNNVMCQVTEKMKSYGVVRFVHELINASEPTIQVLSSLCDINEAFIIDEKLYNRVFLADKNKANSENLFSEFYKTMLEEISRQTGARVSEIKYFVGNKKHIHKHFYKSNYFMDTEMEISKDPRVIVDFGNYGNDSRNEEMVRLENELDEVRSILYDLNKKLKEQNELNGNVTRKIYGFTRQKISLERSLKAIITSDNQSLSGRNWKQDLQKLKKKRLNQITKSIISTANTLKIRIQNAGEVRNILIEAGESYDEYCSKVVNNDEMNKNLENSRKELDDLKSTLSLLQNTFEEQKEMIERYKSTINEVKESIKNAEQLFDSDLFEESTNNFNDVKKQFENKLTNLTDSELEKELIKAEEQVKKLETDDFEEIQLVKMIQDERTQKDKIKQSLYENRIEVSNSNVQMNERYALWESSVKQLVEEIDYKFGQYMMYIGDGSGGQVRLDVDMDNIKEAKMRILVKFDREKDLLPLTTSYQSGGERGVTTMVYILSVQNLTNNPFFVIDEINQGLDSHYERNLMKLLLASSENNTEFSQGKSTPQYFILTPQLISGYDLSKATLHFPLNGPGIEQNIELSN</sequence>
<dbReference type="VEuPathDB" id="PiroplasmaDB:TpMuguga_04g00500"/>
<dbReference type="KEGG" id="tpv:TP04_0500"/>
<feature type="domain" description="Rad50/SbcC-type AAA" evidence="5">
    <location>
        <begin position="9"/>
        <end position="225"/>
    </location>
</feature>
<dbReference type="PANTHER" id="PTHR45916:SF1">
    <property type="entry name" value="STRUCTURAL MAINTENANCE OF CHROMOSOMES PROTEIN 5"/>
    <property type="match status" value="1"/>
</dbReference>
<dbReference type="PANTHER" id="PTHR45916">
    <property type="entry name" value="STRUCTURAL MAINTENANCE OF CHROMOSOMES PROTEIN 5"/>
    <property type="match status" value="1"/>
</dbReference>
<dbReference type="InterPro" id="IPR027417">
    <property type="entry name" value="P-loop_NTPase"/>
</dbReference>
<dbReference type="STRING" id="5875.Q4N266"/>
<comment type="caution">
    <text evidence="6">The sequence shown here is derived from an EMBL/GenBank/DDBJ whole genome shotgun (WGS) entry which is preliminary data.</text>
</comment>
<evidence type="ECO:0000259" key="5">
    <source>
        <dbReference type="Pfam" id="PF13476"/>
    </source>
</evidence>
<dbReference type="eggNOG" id="KOG0979">
    <property type="taxonomic scope" value="Eukaryota"/>
</dbReference>
<dbReference type="InterPro" id="IPR038729">
    <property type="entry name" value="Rad50/SbcC_AAA"/>
</dbReference>
<accession>Q4N266</accession>
<keyword evidence="7" id="KW-1185">Reference proteome</keyword>
<dbReference type="GO" id="GO:0000724">
    <property type="term" value="P:double-strand break repair via homologous recombination"/>
    <property type="evidence" value="ECO:0007669"/>
    <property type="project" value="TreeGrafter"/>
</dbReference>
<dbReference type="GO" id="GO:0003697">
    <property type="term" value="F:single-stranded DNA binding"/>
    <property type="evidence" value="ECO:0007669"/>
    <property type="project" value="TreeGrafter"/>
</dbReference>
<evidence type="ECO:0000313" key="6">
    <source>
        <dbReference type="EMBL" id="EAN31852.1"/>
    </source>
</evidence>
<dbReference type="GO" id="GO:0030915">
    <property type="term" value="C:Smc5-Smc6 complex"/>
    <property type="evidence" value="ECO:0007669"/>
    <property type="project" value="TreeGrafter"/>
</dbReference>
<gene>
    <name evidence="6" type="ordered locus">TP04_0500</name>
</gene>
<evidence type="ECO:0000256" key="3">
    <source>
        <dbReference type="ARBA" id="ARBA00023054"/>
    </source>
</evidence>
<dbReference type="GeneID" id="3500942"/>